<evidence type="ECO:0000256" key="1">
    <source>
        <dbReference type="ARBA" id="ARBA00022679"/>
    </source>
</evidence>
<dbReference type="RefSeq" id="WP_139598934.1">
    <property type="nucleotide sequence ID" value="NZ_VDDC01000023.1"/>
</dbReference>
<dbReference type="Gene3D" id="1.25.40.340">
    <property type="match status" value="1"/>
</dbReference>
<evidence type="ECO:0000313" key="4">
    <source>
        <dbReference type="EMBL" id="TNH38801.1"/>
    </source>
</evidence>
<protein>
    <submittedName>
        <fullName evidence="4">Dihydroxyacetone kinase subunit L</fullName>
    </submittedName>
</protein>
<feature type="domain" description="DhaL" evidence="3">
    <location>
        <begin position="7"/>
        <end position="207"/>
    </location>
</feature>
<comment type="caution">
    <text evidence="4">The sequence shown here is derived from an EMBL/GenBank/DDBJ whole genome shotgun (WGS) entry which is preliminary data.</text>
</comment>
<dbReference type="InterPro" id="IPR036117">
    <property type="entry name" value="DhaL_dom_sf"/>
</dbReference>
<dbReference type="GO" id="GO:0004371">
    <property type="term" value="F:glycerone kinase activity"/>
    <property type="evidence" value="ECO:0007669"/>
    <property type="project" value="InterPro"/>
</dbReference>
<dbReference type="SUPFAM" id="SSF101473">
    <property type="entry name" value="DhaL-like"/>
    <property type="match status" value="1"/>
</dbReference>
<accession>A0A5C4R4X7</accession>
<gene>
    <name evidence="4" type="ORF">FHD67_13080</name>
</gene>
<dbReference type="PANTHER" id="PTHR28629:SF4">
    <property type="entry name" value="TRIOKINASE_FMN CYCLASE"/>
    <property type="match status" value="1"/>
</dbReference>
<reference evidence="4 5" key="1">
    <citation type="submission" date="2019-06" db="EMBL/GenBank/DDBJ databases">
        <authorList>
            <person name="Li J."/>
        </authorList>
    </citation>
    <scope>NUCLEOTIDE SEQUENCE [LARGE SCALE GENOMIC DNA]</scope>
    <source>
        <strain evidence="4 5">CGMCC 1.8012</strain>
    </source>
</reference>
<dbReference type="EMBL" id="VDDC01000023">
    <property type="protein sequence ID" value="TNH38801.1"/>
    <property type="molecule type" value="Genomic_DNA"/>
</dbReference>
<evidence type="ECO:0000256" key="2">
    <source>
        <dbReference type="ARBA" id="ARBA00022777"/>
    </source>
</evidence>
<keyword evidence="5" id="KW-1185">Reference proteome</keyword>
<organism evidence="4 5">
    <name type="scientific">Paracoccus haeundaensis</name>
    <dbReference type="NCBI Taxonomy" id="225362"/>
    <lineage>
        <taxon>Bacteria</taxon>
        <taxon>Pseudomonadati</taxon>
        <taxon>Pseudomonadota</taxon>
        <taxon>Alphaproteobacteria</taxon>
        <taxon>Rhodobacterales</taxon>
        <taxon>Paracoccaceae</taxon>
        <taxon>Paracoccus</taxon>
    </lineage>
</organism>
<dbReference type="AlphaFoldDB" id="A0A5C4R4X7"/>
<dbReference type="Pfam" id="PF02734">
    <property type="entry name" value="Dak2"/>
    <property type="match status" value="1"/>
</dbReference>
<sequence length="219" mass="22886">MDRLTAHDIPQLFARLSKVFADQKEALITLDGQVGDSDLGLTMAKGFVAADKAVSELGDAPIEAQLKAAGAAIARAAPSTMGTLMATGFLRGSASAKDCDDLRTEQMALFWRAFRDGVAQRGRAQVGDKTVLDVLDPIAMSVEADAKAGTGLSTALDNAHAVAVDALERTRDLVAQHGKAAAFQEKTRGIQDAGGTVAVILIETMANFVRHTAARHAGS</sequence>
<dbReference type="GO" id="GO:0019563">
    <property type="term" value="P:glycerol catabolic process"/>
    <property type="evidence" value="ECO:0007669"/>
    <property type="project" value="TreeGrafter"/>
</dbReference>
<dbReference type="PROSITE" id="PS51480">
    <property type="entry name" value="DHAL"/>
    <property type="match status" value="1"/>
</dbReference>
<dbReference type="InterPro" id="IPR050861">
    <property type="entry name" value="Dihydroxyacetone_Kinase"/>
</dbReference>
<evidence type="ECO:0000259" key="3">
    <source>
        <dbReference type="PROSITE" id="PS51480"/>
    </source>
</evidence>
<dbReference type="SMART" id="SM01120">
    <property type="entry name" value="Dak2"/>
    <property type="match status" value="1"/>
</dbReference>
<keyword evidence="2 4" id="KW-0418">Kinase</keyword>
<proteinExistence type="predicted"/>
<name>A0A5C4R4X7_9RHOB</name>
<dbReference type="GO" id="GO:0005829">
    <property type="term" value="C:cytosol"/>
    <property type="evidence" value="ECO:0007669"/>
    <property type="project" value="TreeGrafter"/>
</dbReference>
<dbReference type="Proteomes" id="UP000304880">
    <property type="component" value="Unassembled WGS sequence"/>
</dbReference>
<dbReference type="PANTHER" id="PTHR28629">
    <property type="entry name" value="TRIOKINASE/FMN CYCLASE"/>
    <property type="match status" value="1"/>
</dbReference>
<dbReference type="InterPro" id="IPR004007">
    <property type="entry name" value="DhaL_dom"/>
</dbReference>
<evidence type="ECO:0000313" key="5">
    <source>
        <dbReference type="Proteomes" id="UP000304880"/>
    </source>
</evidence>
<keyword evidence="1" id="KW-0808">Transferase</keyword>